<dbReference type="GO" id="GO:0046872">
    <property type="term" value="F:metal ion binding"/>
    <property type="evidence" value="ECO:0007669"/>
    <property type="project" value="UniProtKB-KW"/>
</dbReference>
<dbReference type="EMBL" id="CAMTCP010000267">
    <property type="protein sequence ID" value="CAI3669521.1"/>
    <property type="molecule type" value="Genomic_DNA"/>
</dbReference>
<evidence type="ECO:0000256" key="3">
    <source>
        <dbReference type="ARBA" id="ARBA00007931"/>
    </source>
</evidence>
<comment type="cofactor">
    <cofactor evidence="1">
        <name>Zn(2+)</name>
        <dbReference type="ChEBI" id="CHEBI:29105"/>
    </cofactor>
</comment>
<protein>
    <submittedName>
        <fullName evidence="15">Peptidase, M50 family</fullName>
    </submittedName>
    <submittedName>
        <fullName evidence="17">Zinc metalloprotease Rip2</fullName>
    </submittedName>
</protein>
<dbReference type="InterPro" id="IPR044537">
    <property type="entry name" value="Rip2-like"/>
</dbReference>
<dbReference type="GO" id="GO:0008237">
    <property type="term" value="F:metallopeptidase activity"/>
    <property type="evidence" value="ECO:0007669"/>
    <property type="project" value="UniProtKB-KW"/>
</dbReference>
<evidence type="ECO:0000256" key="5">
    <source>
        <dbReference type="ARBA" id="ARBA00022670"/>
    </source>
</evidence>
<dbReference type="PANTHER" id="PTHR35864:SF1">
    <property type="entry name" value="ZINC METALLOPROTEASE YWHC-RELATED"/>
    <property type="match status" value="1"/>
</dbReference>
<dbReference type="Proteomes" id="UP001189143">
    <property type="component" value="Unassembled WGS sequence"/>
</dbReference>
<keyword evidence="9" id="KW-0862">Zinc</keyword>
<keyword evidence="5 17" id="KW-0645">Protease</keyword>
<dbReference type="InterPro" id="IPR008915">
    <property type="entry name" value="Peptidase_M50"/>
</dbReference>
<keyword evidence="12 13" id="KW-0472">Membrane</keyword>
<dbReference type="EMBL" id="CAKJVE010000004">
    <property type="protein sequence ID" value="CAG9706072.1"/>
    <property type="molecule type" value="Genomic_DNA"/>
</dbReference>
<evidence type="ECO:0000256" key="13">
    <source>
        <dbReference type="SAM" id="Phobius"/>
    </source>
</evidence>
<sequence>MGNFNIYDKAIMIPAILIAFAFHEFAHAFVADKLGDDTPRYEGRLTLNPANHIEPVGFLMIIIFGFGWAKPVRTNPSAYRNYYRDDFWVSIAGPIANFLTSILFTIIFAFFLKYVDINMSQNSAINVFYDMINEVITLNVLLGFFNLLPIPGFDGFHALKDLFRGGLNNIEEKLWQIRPLLLIGAVYFAGNIISAPANLVIRWLSNIVNLIVFS</sequence>
<evidence type="ECO:0000256" key="12">
    <source>
        <dbReference type="ARBA" id="ARBA00023136"/>
    </source>
</evidence>
<dbReference type="GeneID" id="68878398"/>
<evidence type="ECO:0000256" key="11">
    <source>
        <dbReference type="ARBA" id="ARBA00023049"/>
    </source>
</evidence>
<keyword evidence="8" id="KW-0378">Hydrolase</keyword>
<reference evidence="16" key="3">
    <citation type="submission" date="2022-10" db="EMBL/GenBank/DDBJ databases">
        <authorList>
            <person name="Aires J."/>
            <person name="Mesa V."/>
        </authorList>
    </citation>
    <scope>NUCLEOTIDE SEQUENCE</scope>
    <source>
        <strain evidence="16">Clostridium neonatale JD116</strain>
    </source>
</reference>
<dbReference type="Pfam" id="PF02163">
    <property type="entry name" value="Peptidase_M50"/>
    <property type="match status" value="1"/>
</dbReference>
<dbReference type="GO" id="GO:0005886">
    <property type="term" value="C:plasma membrane"/>
    <property type="evidence" value="ECO:0007669"/>
    <property type="project" value="UniProtKB-SubCell"/>
</dbReference>
<feature type="transmembrane region" description="Helical" evidence="13">
    <location>
        <begin position="89"/>
        <end position="115"/>
    </location>
</feature>
<evidence type="ECO:0000256" key="9">
    <source>
        <dbReference type="ARBA" id="ARBA00022833"/>
    </source>
</evidence>
<keyword evidence="7" id="KW-0479">Metal-binding</keyword>
<accession>A0A650MJ23</accession>
<feature type="domain" description="Peptidase M50" evidence="14">
    <location>
        <begin position="13"/>
        <end position="165"/>
    </location>
</feature>
<comment type="subcellular location">
    <subcellularLocation>
        <location evidence="2">Cell membrane</location>
        <topology evidence="2">Multi-pass membrane protein</topology>
    </subcellularLocation>
</comment>
<name>A0A650MJ23_9CLOT</name>
<evidence type="ECO:0000313" key="16">
    <source>
        <dbReference type="EMBL" id="CAI3669521.1"/>
    </source>
</evidence>
<gene>
    <name evidence="17" type="primary">rip2</name>
    <name evidence="16" type="ORF">CNEO2_670039</name>
    <name evidence="15" type="ORF">CNEO_42254</name>
    <name evidence="17" type="ORF">CNEONATNEC25_02937</name>
</gene>
<dbReference type="InterPro" id="IPR052348">
    <property type="entry name" value="Metallopeptidase_M50B"/>
</dbReference>
<organism evidence="17 18">
    <name type="scientific">Clostridium neonatale</name>
    <dbReference type="NCBI Taxonomy" id="137838"/>
    <lineage>
        <taxon>Bacteria</taxon>
        <taxon>Bacillati</taxon>
        <taxon>Bacillota</taxon>
        <taxon>Clostridia</taxon>
        <taxon>Eubacteriales</taxon>
        <taxon>Clostridiaceae</taxon>
        <taxon>Clostridium</taxon>
    </lineage>
</organism>
<dbReference type="Proteomes" id="UP000431451">
    <property type="component" value="Unassembled WGS sequence"/>
</dbReference>
<evidence type="ECO:0000256" key="10">
    <source>
        <dbReference type="ARBA" id="ARBA00022989"/>
    </source>
</evidence>
<dbReference type="GO" id="GO:0006508">
    <property type="term" value="P:proteolysis"/>
    <property type="evidence" value="ECO:0007669"/>
    <property type="project" value="UniProtKB-KW"/>
</dbReference>
<keyword evidence="4" id="KW-1003">Cell membrane</keyword>
<dbReference type="RefSeq" id="WP_058296096.1">
    <property type="nucleotide sequence ID" value="NZ_CAKJVD010000048.1"/>
</dbReference>
<keyword evidence="6 13" id="KW-0812">Transmembrane</keyword>
<evidence type="ECO:0000259" key="14">
    <source>
        <dbReference type="Pfam" id="PF02163"/>
    </source>
</evidence>
<evidence type="ECO:0000313" key="17">
    <source>
        <dbReference type="EMBL" id="VCT85336.1"/>
    </source>
</evidence>
<keyword evidence="10 13" id="KW-1133">Transmembrane helix</keyword>
<comment type="similarity">
    <text evidence="3">Belongs to the peptidase M50B family.</text>
</comment>
<evidence type="ECO:0000256" key="7">
    <source>
        <dbReference type="ARBA" id="ARBA00022723"/>
    </source>
</evidence>
<evidence type="ECO:0000256" key="1">
    <source>
        <dbReference type="ARBA" id="ARBA00001947"/>
    </source>
</evidence>
<proteinExistence type="inferred from homology"/>
<keyword evidence="11 17" id="KW-0482">Metalloprotease</keyword>
<feature type="transmembrane region" description="Helical" evidence="13">
    <location>
        <begin position="135"/>
        <end position="159"/>
    </location>
</feature>
<evidence type="ECO:0000256" key="4">
    <source>
        <dbReference type="ARBA" id="ARBA00022475"/>
    </source>
</evidence>
<feature type="transmembrane region" description="Helical" evidence="13">
    <location>
        <begin position="50"/>
        <end position="69"/>
    </location>
</feature>
<dbReference type="AlphaFoldDB" id="A0A650MJ23"/>
<feature type="transmembrane region" description="Helical" evidence="13">
    <location>
        <begin position="12"/>
        <end position="30"/>
    </location>
</feature>
<dbReference type="PANTHER" id="PTHR35864">
    <property type="entry name" value="ZINC METALLOPROTEASE MJ0611-RELATED"/>
    <property type="match status" value="1"/>
</dbReference>
<dbReference type="CDD" id="cd06158">
    <property type="entry name" value="S2P-M50_like_1"/>
    <property type="match status" value="1"/>
</dbReference>
<reference evidence="15" key="2">
    <citation type="submission" date="2021-10" db="EMBL/GenBank/DDBJ databases">
        <authorList>
            <person name="Mesa V."/>
        </authorList>
    </citation>
    <scope>NUCLEOTIDE SEQUENCE</scope>
    <source>
        <strain evidence="15">CC3_PB</strain>
    </source>
</reference>
<evidence type="ECO:0000313" key="15">
    <source>
        <dbReference type="EMBL" id="CAG9706072.1"/>
    </source>
</evidence>
<feature type="transmembrane region" description="Helical" evidence="13">
    <location>
        <begin position="180"/>
        <end position="204"/>
    </location>
</feature>
<reference evidence="17 18" key="1">
    <citation type="submission" date="2018-06" db="EMBL/GenBank/DDBJ databases">
        <authorList>
            <consortium name="IHU Genomes"/>
        </authorList>
    </citation>
    <scope>NUCLEOTIDE SEQUENCE [LARGE SCALE GENOMIC DNA]</scope>
    <source>
        <strain evidence="17 18">NEC25</strain>
    </source>
</reference>
<evidence type="ECO:0000313" key="18">
    <source>
        <dbReference type="Proteomes" id="UP000431451"/>
    </source>
</evidence>
<evidence type="ECO:0000256" key="2">
    <source>
        <dbReference type="ARBA" id="ARBA00004651"/>
    </source>
</evidence>
<dbReference type="Proteomes" id="UP000789738">
    <property type="component" value="Unassembled WGS sequence"/>
</dbReference>
<evidence type="ECO:0000256" key="8">
    <source>
        <dbReference type="ARBA" id="ARBA00022801"/>
    </source>
</evidence>
<dbReference type="EMBL" id="UWJD01000002">
    <property type="protein sequence ID" value="VCT85336.1"/>
    <property type="molecule type" value="Genomic_DNA"/>
</dbReference>
<evidence type="ECO:0000256" key="6">
    <source>
        <dbReference type="ARBA" id="ARBA00022692"/>
    </source>
</evidence>